<dbReference type="InterPro" id="IPR056603">
    <property type="entry name" value="HTH_NPRL3"/>
</dbReference>
<feature type="region of interest" description="Disordered" evidence="6">
    <location>
        <begin position="156"/>
        <end position="200"/>
    </location>
</feature>
<feature type="region of interest" description="Disordered" evidence="6">
    <location>
        <begin position="717"/>
        <end position="762"/>
    </location>
</feature>
<comment type="subcellular location">
    <subcellularLocation>
        <location evidence="5">Vacuole membrane</location>
        <topology evidence="5">Peripheral membrane protein</topology>
    </subcellularLocation>
</comment>
<dbReference type="PANTHER" id="PTHR13153:SF5">
    <property type="entry name" value="GATOR COMPLEX PROTEIN NPRL3"/>
    <property type="match status" value="1"/>
</dbReference>
<dbReference type="EMBL" id="CAWUHD010000020">
    <property type="protein sequence ID" value="CAK7216454.1"/>
    <property type="molecule type" value="Genomic_DNA"/>
</dbReference>
<evidence type="ECO:0000313" key="9">
    <source>
        <dbReference type="Proteomes" id="UP001642482"/>
    </source>
</evidence>
<dbReference type="InterPro" id="IPR005365">
    <property type="entry name" value="Npr3"/>
</dbReference>
<comment type="function">
    <text evidence="3 5">Mediates inactivation of the TORC1 complex in response to amino acid starvation. Required for meiotic nuclear division.</text>
</comment>
<keyword evidence="9" id="KW-1185">Reference proteome</keyword>
<feature type="region of interest" description="Disordered" evidence="6">
    <location>
        <begin position="542"/>
        <end position="679"/>
    </location>
</feature>
<comment type="similarity">
    <text evidence="1 5">Belongs to the NPR3 family.</text>
</comment>
<dbReference type="Proteomes" id="UP001642482">
    <property type="component" value="Unassembled WGS sequence"/>
</dbReference>
<evidence type="ECO:0000256" key="1">
    <source>
        <dbReference type="ARBA" id="ARBA00010546"/>
    </source>
</evidence>
<evidence type="ECO:0000259" key="7">
    <source>
        <dbReference type="Pfam" id="PF24064"/>
    </source>
</evidence>
<sequence length="822" mass="92297">MALPMALPNTSNFLGVALVVNRNREGPRFVFHYPSRIVPPQDEHHRKEFNNEHIDEDDIFVEAVTTDTTLAALGGSRDFMPNASELARWNHDDHLVADNGTQFVPWEYVAGLPTKALESILTPPRAFHKKRFQISLDSVTYISYPIHVPTSGVWARGRNKRAKQDSSKAKEDGPAGEDTIAAPPTGEEKEKEKGKDKEDKVSSMTMFSLVFIMSPKRHEANELLDTIYHHIVREVNKVYKYCQESGDFVWQECKKMIQLKDRARENRTKMSVLWKEILAVSSLAASMRDVYEAICHNRIAVLELTLAKGSVGHSVQVPMPFYVTDVQPQDSEATRSLWLTTANNVSRYETQNGISAFDKCFALLLTDDDEKKIVDELQARGDKAALAMVELVKASKPTLSFYQVSQLPDTMLTIHQVRAYAQHFIYWRRAMAVPPIHARDVYVLSPNCDISSMARAAASFAETFPFAPPLPDLLAGLSSAPRPYKSFCPTKNLRPAYLRILAWLIRGGWVCQLCTFAYVVVWPEIQYEVEYNLESEDLARIKQKQQRQKQRDSEKDNVHGSRTSGGLSSNELYEERERQQQLAQDQRASHDGDDSDGNSNDGEVGEIGGMSEFSGTVSSMQSSARHDRDRAKHGGWSAAEHAAERARRQRMAEKAAHSLAERATAHARKPVPKGTSHPSVNNAPHLAGILPHVILDASKPTGKESLYLSAIERNLKARRMTPPPASKKETAATAAAATGRSHHGHHGHQVLHHAANGSHATPVVDETTAWNERVGEMWPVFWKHFNGRSALERIALLEDMKRKDVWNLLSSMSEHLLCVRHW</sequence>
<keyword evidence="5" id="KW-0732">Signal</keyword>
<feature type="compositionally biased region" description="Basic and acidic residues" evidence="6">
    <location>
        <begin position="186"/>
        <end position="200"/>
    </location>
</feature>
<comment type="caution">
    <text evidence="8">The sequence shown here is derived from an EMBL/GenBank/DDBJ whole genome shotgun (WGS) entry which is preliminary data.</text>
</comment>
<proteinExistence type="inferred from homology"/>
<feature type="compositionally biased region" description="Basic and acidic residues" evidence="6">
    <location>
        <begin position="162"/>
        <end position="173"/>
    </location>
</feature>
<feature type="compositionally biased region" description="Basic and acidic residues" evidence="6">
    <location>
        <begin position="641"/>
        <end position="664"/>
    </location>
</feature>
<protein>
    <recommendedName>
        <fullName evidence="2 5">Nitrogen permease regulator 3</fullName>
    </recommendedName>
    <alternativeName>
        <fullName evidence="4 5">Required for meiotic nuclear division protein 11</fullName>
    </alternativeName>
</protein>
<evidence type="ECO:0000313" key="8">
    <source>
        <dbReference type="EMBL" id="CAK7216454.1"/>
    </source>
</evidence>
<reference evidence="8 9" key="1">
    <citation type="submission" date="2024-01" db="EMBL/GenBank/DDBJ databases">
        <authorList>
            <person name="Allen C."/>
            <person name="Tagirdzhanova G."/>
        </authorList>
    </citation>
    <scope>NUCLEOTIDE SEQUENCE [LARGE SCALE GENOMIC DNA]</scope>
</reference>
<evidence type="ECO:0000256" key="6">
    <source>
        <dbReference type="SAM" id="MobiDB-lite"/>
    </source>
</evidence>
<feature type="compositionally biased region" description="Basic and acidic residues" evidence="6">
    <location>
        <begin position="549"/>
        <end position="559"/>
    </location>
</feature>
<feature type="compositionally biased region" description="Polar residues" evidence="6">
    <location>
        <begin position="560"/>
        <end position="571"/>
    </location>
</feature>
<gene>
    <name evidence="8" type="primary">npr3</name>
    <name evidence="8" type="ORF">SEUCBS140593_002874</name>
</gene>
<accession>A0ABP0BA54</accession>
<name>A0ABP0BA54_9PEZI</name>
<evidence type="ECO:0000256" key="4">
    <source>
        <dbReference type="ARBA" id="ARBA00030028"/>
    </source>
</evidence>
<dbReference type="PANTHER" id="PTHR13153">
    <property type="entry name" value="CGTHBA PROTEIN -14 GENE PROTEIN"/>
    <property type="match status" value="1"/>
</dbReference>
<organism evidence="8 9">
    <name type="scientific">Sporothrix eucalyptigena</name>
    <dbReference type="NCBI Taxonomy" id="1812306"/>
    <lineage>
        <taxon>Eukaryota</taxon>
        <taxon>Fungi</taxon>
        <taxon>Dikarya</taxon>
        <taxon>Ascomycota</taxon>
        <taxon>Pezizomycotina</taxon>
        <taxon>Sordariomycetes</taxon>
        <taxon>Sordariomycetidae</taxon>
        <taxon>Ophiostomatales</taxon>
        <taxon>Ophiostomataceae</taxon>
        <taxon>Sporothrix</taxon>
    </lineage>
</organism>
<dbReference type="Pfam" id="PF03666">
    <property type="entry name" value="NPR3"/>
    <property type="match status" value="1"/>
</dbReference>
<feature type="compositionally biased region" description="Polar residues" evidence="6">
    <location>
        <begin position="613"/>
        <end position="623"/>
    </location>
</feature>
<evidence type="ECO:0000256" key="2">
    <source>
        <dbReference type="ARBA" id="ARBA00017880"/>
    </source>
</evidence>
<evidence type="ECO:0000256" key="5">
    <source>
        <dbReference type="RuleBase" id="RU368069"/>
    </source>
</evidence>
<keyword evidence="5" id="KW-0469">Meiosis</keyword>
<dbReference type="Pfam" id="PF24064">
    <property type="entry name" value="HTH_NPRL3"/>
    <property type="match status" value="1"/>
</dbReference>
<feature type="compositionally biased region" description="Basic residues" evidence="6">
    <location>
        <begin position="740"/>
        <end position="751"/>
    </location>
</feature>
<feature type="domain" description="GATOR1 complex protein NPRL3 C-terminal HTH" evidence="7">
    <location>
        <begin position="772"/>
        <end position="816"/>
    </location>
</feature>
<evidence type="ECO:0000256" key="3">
    <source>
        <dbReference type="ARBA" id="ARBA00025376"/>
    </source>
</evidence>